<dbReference type="GO" id="GO:0003824">
    <property type="term" value="F:catalytic activity"/>
    <property type="evidence" value="ECO:0007669"/>
    <property type="project" value="InterPro"/>
</dbReference>
<feature type="domain" description="Endonuclease/exonuclease/phosphatase" evidence="1">
    <location>
        <begin position="9"/>
        <end position="231"/>
    </location>
</feature>
<dbReference type="GO" id="GO:0006506">
    <property type="term" value="P:GPI anchor biosynthetic process"/>
    <property type="evidence" value="ECO:0007669"/>
    <property type="project" value="TreeGrafter"/>
</dbReference>
<dbReference type="PANTHER" id="PTHR14859:SF1">
    <property type="entry name" value="PGAP2-INTERACTING PROTEIN"/>
    <property type="match status" value="1"/>
</dbReference>
<dbReference type="AlphaFoldDB" id="A0A1F5KID5"/>
<reference evidence="2 3" key="1">
    <citation type="journal article" date="2016" name="Nat. Commun.">
        <title>Thousands of microbial genomes shed light on interconnected biogeochemical processes in an aquifer system.</title>
        <authorList>
            <person name="Anantharaman K."/>
            <person name="Brown C.T."/>
            <person name="Hug L.A."/>
            <person name="Sharon I."/>
            <person name="Castelle C.J."/>
            <person name="Probst A.J."/>
            <person name="Thomas B.C."/>
            <person name="Singh A."/>
            <person name="Wilkins M.J."/>
            <person name="Karaoz U."/>
            <person name="Brodie E.L."/>
            <person name="Williams K.H."/>
            <person name="Hubbard S.S."/>
            <person name="Banfield J.F."/>
        </authorList>
    </citation>
    <scope>NUCLEOTIDE SEQUENCE [LARGE SCALE GENOMIC DNA]</scope>
</reference>
<organism evidence="2 3">
    <name type="scientific">Candidatus Daviesbacteria bacterium RIFCSPHIGHO2_02_FULL_43_12</name>
    <dbReference type="NCBI Taxonomy" id="1797776"/>
    <lineage>
        <taxon>Bacteria</taxon>
        <taxon>Candidatus Daviesiibacteriota</taxon>
    </lineage>
</organism>
<name>A0A1F5KID5_9BACT</name>
<dbReference type="Gene3D" id="3.60.10.10">
    <property type="entry name" value="Endonuclease/exonuclease/phosphatase"/>
    <property type="match status" value="1"/>
</dbReference>
<sequence length="242" mass="27079">MALKLVCVNIEGSRHLDKVVSFLKQESADVVLLQEVFESDLAKLQEATAGNFKFYPMCQKSYAKKGQDNWGIALLSRLPFEDMGENYYGLTDPLVKVPPYDQNTPGEVSKVVGWIKVTKEGRQFTILNTHFTWTPNGWPNDRQLSDLHELFGILTKFPEFILCGDFNAPRGRPVWTEIVDLYQDNIPAEVTTTIDGELHLKGDLQLVVDGIFTTPGVKVSDVRVVSGVSDHCGLVADISKEF</sequence>
<evidence type="ECO:0000313" key="3">
    <source>
        <dbReference type="Proteomes" id="UP000177328"/>
    </source>
</evidence>
<dbReference type="GO" id="GO:0016020">
    <property type="term" value="C:membrane"/>
    <property type="evidence" value="ECO:0007669"/>
    <property type="project" value="GOC"/>
</dbReference>
<dbReference type="EMBL" id="MFDD01000006">
    <property type="protein sequence ID" value="OGE40713.1"/>
    <property type="molecule type" value="Genomic_DNA"/>
</dbReference>
<dbReference type="InterPro" id="IPR051916">
    <property type="entry name" value="GPI-anchor_lipid_remodeler"/>
</dbReference>
<dbReference type="Proteomes" id="UP000177328">
    <property type="component" value="Unassembled WGS sequence"/>
</dbReference>
<evidence type="ECO:0000313" key="2">
    <source>
        <dbReference type="EMBL" id="OGE40713.1"/>
    </source>
</evidence>
<proteinExistence type="predicted"/>
<evidence type="ECO:0000259" key="1">
    <source>
        <dbReference type="Pfam" id="PF03372"/>
    </source>
</evidence>
<accession>A0A1F5KID5</accession>
<comment type="caution">
    <text evidence="2">The sequence shown here is derived from an EMBL/GenBank/DDBJ whole genome shotgun (WGS) entry which is preliminary data.</text>
</comment>
<dbReference type="InterPro" id="IPR036691">
    <property type="entry name" value="Endo/exonu/phosph_ase_sf"/>
</dbReference>
<protein>
    <recommendedName>
        <fullName evidence="1">Endonuclease/exonuclease/phosphatase domain-containing protein</fullName>
    </recommendedName>
</protein>
<dbReference type="SUPFAM" id="SSF56219">
    <property type="entry name" value="DNase I-like"/>
    <property type="match status" value="1"/>
</dbReference>
<dbReference type="Pfam" id="PF03372">
    <property type="entry name" value="Exo_endo_phos"/>
    <property type="match status" value="1"/>
</dbReference>
<gene>
    <name evidence="2" type="ORF">A3D25_05565</name>
</gene>
<dbReference type="InterPro" id="IPR005135">
    <property type="entry name" value="Endo/exonuclease/phosphatase"/>
</dbReference>
<dbReference type="PANTHER" id="PTHR14859">
    <property type="entry name" value="CALCOFLUOR WHITE HYPERSENSITIVE PROTEIN PRECURSOR"/>
    <property type="match status" value="1"/>
</dbReference>